<reference evidence="2 3" key="1">
    <citation type="submission" date="2024-08" db="EMBL/GenBank/DDBJ databases">
        <authorList>
            <person name="Arias E."/>
        </authorList>
    </citation>
    <scope>NUCLEOTIDE SEQUENCE [LARGE SCALE GENOMIC DNA]</scope>
    <source>
        <strain evidence="2 3">FAM 24106</strain>
    </source>
</reference>
<name>A0ABW8UG07_9LACT</name>
<sequence length="45" mass="4941">MTDGGQPPLEPEQSEGTPPELEDTQGQSNNETINDKKTKRSDDLL</sequence>
<evidence type="ECO:0000313" key="3">
    <source>
        <dbReference type="Proteomes" id="UP001625374"/>
    </source>
</evidence>
<feature type="region of interest" description="Disordered" evidence="1">
    <location>
        <begin position="1"/>
        <end position="45"/>
    </location>
</feature>
<comment type="caution">
    <text evidence="2">The sequence shown here is derived from an EMBL/GenBank/DDBJ whole genome shotgun (WGS) entry which is preliminary data.</text>
</comment>
<keyword evidence="3" id="KW-1185">Reference proteome</keyword>
<evidence type="ECO:0000313" key="2">
    <source>
        <dbReference type="EMBL" id="MFL2101870.1"/>
    </source>
</evidence>
<proteinExistence type="predicted"/>
<organism evidence="2 3">
    <name type="scientific">Marinilactibacillus psychrotolerans</name>
    <dbReference type="NCBI Taxonomy" id="191770"/>
    <lineage>
        <taxon>Bacteria</taxon>
        <taxon>Bacillati</taxon>
        <taxon>Bacillota</taxon>
        <taxon>Bacilli</taxon>
        <taxon>Lactobacillales</taxon>
        <taxon>Carnobacteriaceae</taxon>
        <taxon>Marinilactibacillus</taxon>
    </lineage>
</organism>
<dbReference type="Proteomes" id="UP001625374">
    <property type="component" value="Unassembled WGS sequence"/>
</dbReference>
<accession>A0ABW8UG07</accession>
<dbReference type="GeneID" id="96912540"/>
<feature type="compositionally biased region" description="Basic and acidic residues" evidence="1">
    <location>
        <begin position="33"/>
        <end position="45"/>
    </location>
</feature>
<evidence type="ECO:0000256" key="1">
    <source>
        <dbReference type="SAM" id="MobiDB-lite"/>
    </source>
</evidence>
<gene>
    <name evidence="2" type="ORF">ACEN37_01245</name>
</gene>
<protein>
    <submittedName>
        <fullName evidence="2">Uncharacterized protein</fullName>
    </submittedName>
</protein>
<dbReference type="RefSeq" id="WP_171034358.1">
    <property type="nucleotide sequence ID" value="NZ_BJVX01000001.1"/>
</dbReference>
<dbReference type="EMBL" id="JBGQQK010000002">
    <property type="protein sequence ID" value="MFL2101870.1"/>
    <property type="molecule type" value="Genomic_DNA"/>
</dbReference>